<reference evidence="2" key="1">
    <citation type="submission" date="2021-01" db="EMBL/GenBank/DDBJ databases">
        <authorList>
            <person name="Corre E."/>
            <person name="Pelletier E."/>
            <person name="Niang G."/>
            <person name="Scheremetjew M."/>
            <person name="Finn R."/>
            <person name="Kale V."/>
            <person name="Holt S."/>
            <person name="Cochrane G."/>
            <person name="Meng A."/>
            <person name="Brown T."/>
            <person name="Cohen L."/>
        </authorList>
    </citation>
    <scope>NUCLEOTIDE SEQUENCE</scope>
    <source>
        <strain evidence="2">MM31A-1</strain>
    </source>
</reference>
<sequence>MIQYSYLLHKKLLRTCIHYCHIHSFRRMVTWCTCNRRSLLVLVLFFSLGSSSAFLSSSSKAPPLYLPAPTSSIFTTATATATALSTTCTRTSTRIDTSSSTSNNSNSNISKNKKIKERSDMNTTMSPNGVIRISYQELKNQTPRAIAAAKEAFCNHNHRHSPHSSRRNNKVKNGDGNSNCCYGALAIYDIQVHQSDLNMHMNRGLNKTPSSSGATTKIHSNLILDWKSQREKMMNMGARLALDPSLPAKQDRIECKCDAGDGNENIRVGPGWSGTPGNEEHSLQSGFYANIKDVIKDEDEDEDKNMVGDQRRNGIEGIGGGKKGVEDEVRVWGDNRWPKNFKQSNKDGDNVSSASTSASESTSASVPQQYGPVEGQDFETCVSSAAAIMHHVTLSTLDLAQKAASEVMQEMSLTKQQNGSNIGEDGDDRVEATATENQSQRIEGCIPNLRDMAEQSNFLPARLVYYDAKFSREDTTITNSSEKNRDNSHEYKYWLPWHVDFNLATAFAPAMWIHEESALNGYGHATDDNSKYLETNDQSHSQSQSQYADEEHLQTDKRYYESSETNPEHHAGLLLRTSDGDIVPAALEDDCILVQLGAHAQLATGGILRAGPHAVGKFGERKDTHCAQSNAQSQKHTSRITHDGLQNCRVSSDQFTDDSYGRLSFGLFVYGPWSARMKASDELMNAMGIKGAGADNYHYEDEDEDKDDIVGDDFGGLMKKAYTGETVLEGYRKFEAYMNGK</sequence>
<feature type="region of interest" description="Disordered" evidence="1">
    <location>
        <begin position="93"/>
        <end position="126"/>
    </location>
</feature>
<dbReference type="SUPFAM" id="SSF51197">
    <property type="entry name" value="Clavaminate synthase-like"/>
    <property type="match status" value="1"/>
</dbReference>
<dbReference type="PANTHER" id="PTHR48420">
    <property type="entry name" value="NON-HAEM DIOXYGENASE N-TERMINAL DOMAIN-CONTAINING PROTEIN"/>
    <property type="match status" value="1"/>
</dbReference>
<feature type="compositionally biased region" description="Basic and acidic residues" evidence="1">
    <location>
        <begin position="304"/>
        <end position="314"/>
    </location>
</feature>
<dbReference type="EMBL" id="HBIO01017653">
    <property type="protein sequence ID" value="CAE0468709.1"/>
    <property type="molecule type" value="Transcribed_RNA"/>
</dbReference>
<feature type="compositionally biased region" description="Polar residues" evidence="1">
    <location>
        <begin position="532"/>
        <end position="547"/>
    </location>
</feature>
<feature type="compositionally biased region" description="Low complexity" evidence="1">
    <location>
        <begin position="93"/>
        <end position="110"/>
    </location>
</feature>
<dbReference type="PANTHER" id="PTHR48420:SF1">
    <property type="entry name" value="NON-HAEM DIOXYGENASE N-TERMINAL DOMAIN-CONTAINING PROTEIN"/>
    <property type="match status" value="1"/>
</dbReference>
<protein>
    <submittedName>
        <fullName evidence="2">Uncharacterized protein</fullName>
    </submittedName>
</protein>
<feature type="compositionally biased region" description="Basic and acidic residues" evidence="1">
    <location>
        <begin position="323"/>
        <end position="337"/>
    </location>
</feature>
<proteinExistence type="predicted"/>
<name>A0A7S3Q8W7_9STRA</name>
<feature type="region of interest" description="Disordered" evidence="1">
    <location>
        <begin position="298"/>
        <end position="371"/>
    </location>
</feature>
<dbReference type="AlphaFoldDB" id="A0A7S3Q8W7"/>
<feature type="region of interest" description="Disordered" evidence="1">
    <location>
        <begin position="529"/>
        <end position="553"/>
    </location>
</feature>
<dbReference type="Gene3D" id="2.60.120.330">
    <property type="entry name" value="B-lactam Antibiotic, Isopenicillin N Synthase, Chain"/>
    <property type="match status" value="1"/>
</dbReference>
<feature type="compositionally biased region" description="Low complexity" evidence="1">
    <location>
        <begin position="352"/>
        <end position="365"/>
    </location>
</feature>
<accession>A0A7S3Q8W7</accession>
<evidence type="ECO:0000313" key="2">
    <source>
        <dbReference type="EMBL" id="CAE0468709.1"/>
    </source>
</evidence>
<dbReference type="InterPro" id="IPR027443">
    <property type="entry name" value="IPNS-like_sf"/>
</dbReference>
<organism evidence="2">
    <name type="scientific">Chaetoceros debilis</name>
    <dbReference type="NCBI Taxonomy" id="122233"/>
    <lineage>
        <taxon>Eukaryota</taxon>
        <taxon>Sar</taxon>
        <taxon>Stramenopiles</taxon>
        <taxon>Ochrophyta</taxon>
        <taxon>Bacillariophyta</taxon>
        <taxon>Coscinodiscophyceae</taxon>
        <taxon>Chaetocerotophycidae</taxon>
        <taxon>Chaetocerotales</taxon>
        <taxon>Chaetocerotaceae</taxon>
        <taxon>Chaetoceros</taxon>
    </lineage>
</organism>
<gene>
    <name evidence="2" type="ORF">CDEB00056_LOCUS13562</name>
</gene>
<evidence type="ECO:0000256" key="1">
    <source>
        <dbReference type="SAM" id="MobiDB-lite"/>
    </source>
</evidence>